<keyword evidence="1" id="KW-0812">Transmembrane</keyword>
<feature type="transmembrane region" description="Helical" evidence="1">
    <location>
        <begin position="80"/>
        <end position="100"/>
    </location>
</feature>
<keyword evidence="1" id="KW-1133">Transmembrane helix</keyword>
<dbReference type="EMBL" id="NSDI01000013">
    <property type="protein sequence ID" value="RIY35335.1"/>
    <property type="molecule type" value="Genomic_DNA"/>
</dbReference>
<evidence type="ECO:0000256" key="1">
    <source>
        <dbReference type="SAM" id="Phobius"/>
    </source>
</evidence>
<accession>A0A3A1YCD0</accession>
<gene>
    <name evidence="2" type="ORF">CKY20_10755</name>
</gene>
<feature type="transmembrane region" description="Helical" evidence="1">
    <location>
        <begin position="46"/>
        <end position="68"/>
    </location>
</feature>
<comment type="caution">
    <text evidence="2">The sequence shown here is derived from an EMBL/GenBank/DDBJ whole genome shotgun (WGS) entry which is preliminary data.</text>
</comment>
<protein>
    <submittedName>
        <fullName evidence="2">Uncharacterized protein</fullName>
    </submittedName>
</protein>
<name>A0A3A1YCD0_9FLAO</name>
<sequence>MKQLIIKALNIWLPMSVFLAPIAFWEIIFKDIFNFRDDPMRSIFEFFGSCTIISAYILFPLFFIYQIVLKLKKKLSNASFIMSLITFLIMILSITFYIIIFRGLEEGKAKAHRESERMEIQNRKK</sequence>
<dbReference type="AlphaFoldDB" id="A0A3A1YCD0"/>
<dbReference type="RefSeq" id="WP_119653082.1">
    <property type="nucleotide sequence ID" value="NZ_NSDI01000013.1"/>
</dbReference>
<keyword evidence="1" id="KW-0472">Membrane</keyword>
<dbReference type="Proteomes" id="UP000265497">
    <property type="component" value="Unassembled WGS sequence"/>
</dbReference>
<evidence type="ECO:0000313" key="2">
    <source>
        <dbReference type="EMBL" id="RIY35335.1"/>
    </source>
</evidence>
<evidence type="ECO:0000313" key="3">
    <source>
        <dbReference type="Proteomes" id="UP000265497"/>
    </source>
</evidence>
<feature type="transmembrane region" description="Helical" evidence="1">
    <location>
        <begin position="6"/>
        <end position="25"/>
    </location>
</feature>
<reference evidence="2 3" key="1">
    <citation type="submission" date="2017-08" db="EMBL/GenBank/DDBJ databases">
        <title>Capnocytophaga canis 17-158 assembly.</title>
        <authorList>
            <person name="Gulvik C.A."/>
        </authorList>
    </citation>
    <scope>NUCLEOTIDE SEQUENCE [LARGE SCALE GENOMIC DNA]</scope>
    <source>
        <strain evidence="2 3">17-158</strain>
    </source>
</reference>
<proteinExistence type="predicted"/>
<organism evidence="2 3">
    <name type="scientific">Capnocytophaga canis</name>
    <dbReference type="NCBI Taxonomy" id="1848903"/>
    <lineage>
        <taxon>Bacteria</taxon>
        <taxon>Pseudomonadati</taxon>
        <taxon>Bacteroidota</taxon>
        <taxon>Flavobacteriia</taxon>
        <taxon>Flavobacteriales</taxon>
        <taxon>Flavobacteriaceae</taxon>
        <taxon>Capnocytophaga</taxon>
    </lineage>
</organism>